<keyword evidence="3" id="KW-1185">Reference proteome</keyword>
<gene>
    <name evidence="2" type="ORF">Fcan01_15749</name>
</gene>
<accession>A0A226DWG6</accession>
<sequence>MLGQEDPLEGSPAPSYSKAATMAVMPPDPTSSALDKSKGVLIRRIKGVTLSELLEALGKTHLGLQHIQRASKSVILSVKGCPPKHSRRRIFSKPPRTTPIVEPLKVRIRRDSRNFNGKYPNS</sequence>
<comment type="caution">
    <text evidence="2">The sequence shown here is derived from an EMBL/GenBank/DDBJ whole genome shotgun (WGS) entry which is preliminary data.</text>
</comment>
<dbReference type="AlphaFoldDB" id="A0A226DWG6"/>
<evidence type="ECO:0000256" key="1">
    <source>
        <dbReference type="SAM" id="MobiDB-lite"/>
    </source>
</evidence>
<reference evidence="2 3" key="1">
    <citation type="submission" date="2015-12" db="EMBL/GenBank/DDBJ databases">
        <title>The genome of Folsomia candida.</title>
        <authorList>
            <person name="Faddeeva A."/>
            <person name="Derks M.F."/>
            <person name="Anvar Y."/>
            <person name="Smit S."/>
            <person name="Van Straalen N."/>
            <person name="Roelofs D."/>
        </authorList>
    </citation>
    <scope>NUCLEOTIDE SEQUENCE [LARGE SCALE GENOMIC DNA]</scope>
    <source>
        <strain evidence="2 3">VU population</strain>
        <tissue evidence="2">Whole body</tissue>
    </source>
</reference>
<dbReference type="Proteomes" id="UP000198287">
    <property type="component" value="Unassembled WGS sequence"/>
</dbReference>
<proteinExistence type="predicted"/>
<evidence type="ECO:0000313" key="2">
    <source>
        <dbReference type="EMBL" id="OXA49593.1"/>
    </source>
</evidence>
<feature type="region of interest" description="Disordered" evidence="1">
    <location>
        <begin position="1"/>
        <end position="35"/>
    </location>
</feature>
<name>A0A226DWG6_FOLCA</name>
<evidence type="ECO:0000313" key="3">
    <source>
        <dbReference type="Proteomes" id="UP000198287"/>
    </source>
</evidence>
<dbReference type="EMBL" id="LNIX01000010">
    <property type="protein sequence ID" value="OXA49593.1"/>
    <property type="molecule type" value="Genomic_DNA"/>
</dbReference>
<organism evidence="2 3">
    <name type="scientific">Folsomia candida</name>
    <name type="common">Springtail</name>
    <dbReference type="NCBI Taxonomy" id="158441"/>
    <lineage>
        <taxon>Eukaryota</taxon>
        <taxon>Metazoa</taxon>
        <taxon>Ecdysozoa</taxon>
        <taxon>Arthropoda</taxon>
        <taxon>Hexapoda</taxon>
        <taxon>Collembola</taxon>
        <taxon>Entomobryomorpha</taxon>
        <taxon>Isotomoidea</taxon>
        <taxon>Isotomidae</taxon>
        <taxon>Proisotominae</taxon>
        <taxon>Folsomia</taxon>
    </lineage>
</organism>
<protein>
    <submittedName>
        <fullName evidence="2">Heat-inducible transcription repressor HrcA</fullName>
    </submittedName>
</protein>